<dbReference type="AlphaFoldDB" id="A0A445FU44"/>
<name>A0A445FU44_GLYSO</name>
<reference evidence="3 4" key="1">
    <citation type="submission" date="2018-09" db="EMBL/GenBank/DDBJ databases">
        <title>A high-quality reference genome of wild soybean provides a powerful tool to mine soybean genomes.</title>
        <authorList>
            <person name="Xie M."/>
            <person name="Chung C.Y.L."/>
            <person name="Li M.-W."/>
            <person name="Wong F.-L."/>
            <person name="Chan T.-F."/>
            <person name="Lam H.-M."/>
        </authorList>
    </citation>
    <scope>NUCLEOTIDE SEQUENCE [LARGE SCALE GENOMIC DNA]</scope>
    <source>
        <strain evidence="4">cv. W05</strain>
        <tissue evidence="3">Hypocotyl of etiolated seedlings</tissue>
    </source>
</reference>
<dbReference type="SUPFAM" id="SSF53098">
    <property type="entry name" value="Ribonuclease H-like"/>
    <property type="match status" value="1"/>
</dbReference>
<feature type="chain" id="PRO_5019411014" evidence="1">
    <location>
        <begin position="22"/>
        <end position="417"/>
    </location>
</feature>
<gene>
    <name evidence="3" type="ORF">D0Y65_048748</name>
</gene>
<evidence type="ECO:0000313" key="4">
    <source>
        <dbReference type="Proteomes" id="UP000289340"/>
    </source>
</evidence>
<accession>A0A445FU44</accession>
<dbReference type="Gene3D" id="3.30.420.10">
    <property type="entry name" value="Ribonuclease H-like superfamily/Ribonuclease H"/>
    <property type="match status" value="1"/>
</dbReference>
<dbReference type="PROSITE" id="PS50994">
    <property type="entry name" value="INTEGRASE"/>
    <property type="match status" value="1"/>
</dbReference>
<feature type="domain" description="Integrase catalytic" evidence="2">
    <location>
        <begin position="281"/>
        <end position="417"/>
    </location>
</feature>
<dbReference type="Proteomes" id="UP000289340">
    <property type="component" value="Chromosome 18"/>
</dbReference>
<dbReference type="InterPro" id="IPR036397">
    <property type="entry name" value="RNaseH_sf"/>
</dbReference>
<dbReference type="EMBL" id="QZWG01000018">
    <property type="protein sequence ID" value="RZB52401.1"/>
    <property type="molecule type" value="Genomic_DNA"/>
</dbReference>
<sequence>MESPLHLALLLWSLEEVFVDGGRQRGRCKGYVDDKDEVEDDTLIFDTQKLMKSLLEVWKSKTVFSFVYALLRIRFAMAGVSQSMNISCGLPILKGDNYKVWKERILLHLGWVDIDYAIRKDEPPTITETSEPNAVDLYEKWERSNRLSVMFIKTNISTRFRGSVDQHDKVRDLLKAIDEQFTTSEKSLASTLIMQFSSIKLTGTRGVREHIMRLRDIVAQLKTLEVTMYESFLGMESLRKPVGSEQCIYSGSWMSSHVEAIGINTTYNSMHVSVGLKQCIVNEESSMLWHQRLGHISIERIKRLVNEGVLSTLEFADFETCVDCIKDDYSRYMYLYLLHSKNEALDAFKAFKVEVEKQCGKQIKIVRSDKGGEYYGRYTEDGQAPGSFAKFLQEHGFVAQYTMPGSPDQNGVAERRN</sequence>
<evidence type="ECO:0000259" key="2">
    <source>
        <dbReference type="PROSITE" id="PS50994"/>
    </source>
</evidence>
<dbReference type="PANTHER" id="PTHR42648">
    <property type="entry name" value="TRANSPOSASE, PUTATIVE-RELATED"/>
    <property type="match status" value="1"/>
</dbReference>
<comment type="caution">
    <text evidence="3">The sequence shown here is derived from an EMBL/GenBank/DDBJ whole genome shotgun (WGS) entry which is preliminary data.</text>
</comment>
<feature type="signal peptide" evidence="1">
    <location>
        <begin position="1"/>
        <end position="21"/>
    </location>
</feature>
<protein>
    <submittedName>
        <fullName evidence="3">Desumoylating isopeptidase 1 isoform B</fullName>
    </submittedName>
</protein>
<dbReference type="PANTHER" id="PTHR42648:SF28">
    <property type="entry name" value="TRANSPOSON-ENCODED PROTEIN WITH RIBONUCLEASE H-LIKE AND RETROVIRUS ZINC FINGER-LIKE DOMAINS"/>
    <property type="match status" value="1"/>
</dbReference>
<proteinExistence type="predicted"/>
<keyword evidence="1" id="KW-0732">Signal</keyword>
<organism evidence="3 4">
    <name type="scientific">Glycine soja</name>
    <name type="common">Wild soybean</name>
    <dbReference type="NCBI Taxonomy" id="3848"/>
    <lineage>
        <taxon>Eukaryota</taxon>
        <taxon>Viridiplantae</taxon>
        <taxon>Streptophyta</taxon>
        <taxon>Embryophyta</taxon>
        <taxon>Tracheophyta</taxon>
        <taxon>Spermatophyta</taxon>
        <taxon>Magnoliopsida</taxon>
        <taxon>eudicotyledons</taxon>
        <taxon>Gunneridae</taxon>
        <taxon>Pentapetalae</taxon>
        <taxon>rosids</taxon>
        <taxon>fabids</taxon>
        <taxon>Fabales</taxon>
        <taxon>Fabaceae</taxon>
        <taxon>Papilionoideae</taxon>
        <taxon>50 kb inversion clade</taxon>
        <taxon>NPAAA clade</taxon>
        <taxon>indigoferoid/millettioid clade</taxon>
        <taxon>Phaseoleae</taxon>
        <taxon>Glycine</taxon>
        <taxon>Glycine subgen. Soja</taxon>
    </lineage>
</organism>
<evidence type="ECO:0000256" key="1">
    <source>
        <dbReference type="SAM" id="SignalP"/>
    </source>
</evidence>
<dbReference type="Pfam" id="PF14223">
    <property type="entry name" value="Retrotran_gag_2"/>
    <property type="match status" value="1"/>
</dbReference>
<dbReference type="InterPro" id="IPR001584">
    <property type="entry name" value="Integrase_cat-core"/>
</dbReference>
<dbReference type="InterPro" id="IPR012337">
    <property type="entry name" value="RNaseH-like_sf"/>
</dbReference>
<evidence type="ECO:0000313" key="3">
    <source>
        <dbReference type="EMBL" id="RZB52401.1"/>
    </source>
</evidence>
<dbReference type="Pfam" id="PF13976">
    <property type="entry name" value="gag_pre-integrs"/>
    <property type="match status" value="1"/>
</dbReference>
<dbReference type="GO" id="GO:0015074">
    <property type="term" value="P:DNA integration"/>
    <property type="evidence" value="ECO:0007669"/>
    <property type="project" value="InterPro"/>
</dbReference>
<dbReference type="InterPro" id="IPR025724">
    <property type="entry name" value="GAG-pre-integrase_dom"/>
</dbReference>
<dbReference type="GO" id="GO:0003676">
    <property type="term" value="F:nucleic acid binding"/>
    <property type="evidence" value="ECO:0007669"/>
    <property type="project" value="InterPro"/>
</dbReference>
<dbReference type="InterPro" id="IPR039537">
    <property type="entry name" value="Retrotran_Ty1/copia-like"/>
</dbReference>
<keyword evidence="4" id="KW-1185">Reference proteome</keyword>